<evidence type="ECO:0008006" key="4">
    <source>
        <dbReference type="Google" id="ProtNLM"/>
    </source>
</evidence>
<keyword evidence="1" id="KW-0472">Membrane</keyword>
<sequence length="189" mass="20624">MEFLQNADPFVKGLWYITLPASFIFLIQTVMTFAGSDASDGLDADFDGDVSHTDGPFQLFSFRNLIHFLLGFGWTGLGFYELISNQLALVIVATLAGLALIGVFFFIIKQLQKLNQNNVMRLENAIGKTAEVYLTIPAQQNGHGKVHVSVQNTLRELNAVTHQAAPIPTGAVVKVTATLPNDTLVVELC</sequence>
<dbReference type="AlphaFoldDB" id="A0A7W5ZLK3"/>
<organism evidence="2 3">
    <name type="scientific">Runella defluvii</name>
    <dbReference type="NCBI Taxonomy" id="370973"/>
    <lineage>
        <taxon>Bacteria</taxon>
        <taxon>Pseudomonadati</taxon>
        <taxon>Bacteroidota</taxon>
        <taxon>Cytophagia</taxon>
        <taxon>Cytophagales</taxon>
        <taxon>Spirosomataceae</taxon>
        <taxon>Runella</taxon>
    </lineage>
</organism>
<accession>A0A7W5ZLK3</accession>
<dbReference type="Gene3D" id="2.40.50.140">
    <property type="entry name" value="Nucleic acid-binding proteins"/>
    <property type="match status" value="1"/>
</dbReference>
<feature type="transmembrane region" description="Helical" evidence="1">
    <location>
        <begin position="13"/>
        <end position="34"/>
    </location>
</feature>
<dbReference type="EMBL" id="JACIBY010000005">
    <property type="protein sequence ID" value="MBB3838915.1"/>
    <property type="molecule type" value="Genomic_DNA"/>
</dbReference>
<protein>
    <recommendedName>
        <fullName evidence="4">Serine protease</fullName>
    </recommendedName>
</protein>
<reference evidence="2 3" key="1">
    <citation type="submission" date="2020-08" db="EMBL/GenBank/DDBJ databases">
        <title>Genomic Encyclopedia of Type Strains, Phase IV (KMG-IV): sequencing the most valuable type-strain genomes for metagenomic binning, comparative biology and taxonomic classification.</title>
        <authorList>
            <person name="Goeker M."/>
        </authorList>
    </citation>
    <scope>NUCLEOTIDE SEQUENCE [LARGE SCALE GENOMIC DNA]</scope>
    <source>
        <strain evidence="2 3">DSM 17976</strain>
    </source>
</reference>
<gene>
    <name evidence="2" type="ORF">FHS57_002921</name>
</gene>
<keyword evidence="1" id="KW-1133">Transmembrane helix</keyword>
<dbReference type="Proteomes" id="UP000541352">
    <property type="component" value="Unassembled WGS sequence"/>
</dbReference>
<dbReference type="InterPro" id="IPR012340">
    <property type="entry name" value="NA-bd_OB-fold"/>
</dbReference>
<feature type="transmembrane region" description="Helical" evidence="1">
    <location>
        <begin position="89"/>
        <end position="108"/>
    </location>
</feature>
<keyword evidence="1" id="KW-0812">Transmembrane</keyword>
<dbReference type="RefSeq" id="WP_183974715.1">
    <property type="nucleotide sequence ID" value="NZ_JACIBY010000005.1"/>
</dbReference>
<evidence type="ECO:0000313" key="3">
    <source>
        <dbReference type="Proteomes" id="UP000541352"/>
    </source>
</evidence>
<comment type="caution">
    <text evidence="2">The sequence shown here is derived from an EMBL/GenBank/DDBJ whole genome shotgun (WGS) entry which is preliminary data.</text>
</comment>
<name>A0A7W5ZLK3_9BACT</name>
<evidence type="ECO:0000256" key="1">
    <source>
        <dbReference type="SAM" id="Phobius"/>
    </source>
</evidence>
<proteinExistence type="predicted"/>
<evidence type="ECO:0000313" key="2">
    <source>
        <dbReference type="EMBL" id="MBB3838915.1"/>
    </source>
</evidence>
<keyword evidence="3" id="KW-1185">Reference proteome</keyword>